<evidence type="ECO:0000313" key="1">
    <source>
        <dbReference type="EMBL" id="KZT25776.1"/>
    </source>
</evidence>
<dbReference type="Proteomes" id="UP000076761">
    <property type="component" value="Unassembled WGS sequence"/>
</dbReference>
<dbReference type="AlphaFoldDB" id="A0A165SWD3"/>
<dbReference type="InParanoid" id="A0A165SWD3"/>
<dbReference type="EMBL" id="KV425570">
    <property type="protein sequence ID" value="KZT25776.1"/>
    <property type="molecule type" value="Genomic_DNA"/>
</dbReference>
<keyword evidence="2" id="KW-1185">Reference proteome</keyword>
<name>A0A165SWD3_9AGAM</name>
<accession>A0A165SWD3</accession>
<sequence>MKFESIIIKHESSNCTEAPVLQNESGMRWMIGEQLGSLARLGSAFLVVFSDCRHMEH</sequence>
<protein>
    <submittedName>
        <fullName evidence="1">Uncharacterized protein</fullName>
    </submittedName>
</protein>
<proteinExistence type="predicted"/>
<gene>
    <name evidence="1" type="ORF">NEOLEDRAFT_1178227</name>
</gene>
<evidence type="ECO:0000313" key="2">
    <source>
        <dbReference type="Proteomes" id="UP000076761"/>
    </source>
</evidence>
<organism evidence="1 2">
    <name type="scientific">Neolentinus lepideus HHB14362 ss-1</name>
    <dbReference type="NCBI Taxonomy" id="1314782"/>
    <lineage>
        <taxon>Eukaryota</taxon>
        <taxon>Fungi</taxon>
        <taxon>Dikarya</taxon>
        <taxon>Basidiomycota</taxon>
        <taxon>Agaricomycotina</taxon>
        <taxon>Agaricomycetes</taxon>
        <taxon>Gloeophyllales</taxon>
        <taxon>Gloeophyllaceae</taxon>
        <taxon>Neolentinus</taxon>
    </lineage>
</organism>
<reference evidence="1 2" key="1">
    <citation type="journal article" date="2016" name="Mol. Biol. Evol.">
        <title>Comparative Genomics of Early-Diverging Mushroom-Forming Fungi Provides Insights into the Origins of Lignocellulose Decay Capabilities.</title>
        <authorList>
            <person name="Nagy L.G."/>
            <person name="Riley R."/>
            <person name="Tritt A."/>
            <person name="Adam C."/>
            <person name="Daum C."/>
            <person name="Floudas D."/>
            <person name="Sun H."/>
            <person name="Yadav J.S."/>
            <person name="Pangilinan J."/>
            <person name="Larsson K.H."/>
            <person name="Matsuura K."/>
            <person name="Barry K."/>
            <person name="Labutti K."/>
            <person name="Kuo R."/>
            <person name="Ohm R.A."/>
            <person name="Bhattacharya S.S."/>
            <person name="Shirouzu T."/>
            <person name="Yoshinaga Y."/>
            <person name="Martin F.M."/>
            <person name="Grigoriev I.V."/>
            <person name="Hibbett D.S."/>
        </authorList>
    </citation>
    <scope>NUCLEOTIDE SEQUENCE [LARGE SCALE GENOMIC DNA]</scope>
    <source>
        <strain evidence="1 2">HHB14362 ss-1</strain>
    </source>
</reference>